<evidence type="ECO:0000256" key="1">
    <source>
        <dbReference type="SAM" id="MobiDB-lite"/>
    </source>
</evidence>
<feature type="compositionally biased region" description="Basic and acidic residues" evidence="1">
    <location>
        <begin position="190"/>
        <end position="228"/>
    </location>
</feature>
<name>A0ABW3VTT1_9ACTN</name>
<comment type="caution">
    <text evidence="2">The sequence shown here is derived from an EMBL/GenBank/DDBJ whole genome shotgun (WGS) entry which is preliminary data.</text>
</comment>
<feature type="compositionally biased region" description="Pro residues" evidence="1">
    <location>
        <begin position="170"/>
        <end position="186"/>
    </location>
</feature>
<evidence type="ECO:0008006" key="4">
    <source>
        <dbReference type="Google" id="ProtNLM"/>
    </source>
</evidence>
<dbReference type="RefSeq" id="WP_367920138.1">
    <property type="nucleotide sequence ID" value="NZ_BAABAC010000025.1"/>
</dbReference>
<dbReference type="SUPFAM" id="SSF48452">
    <property type="entry name" value="TPR-like"/>
    <property type="match status" value="1"/>
</dbReference>
<organism evidence="2 3">
    <name type="scientific">Nocardioides ginsengisoli</name>
    <dbReference type="NCBI Taxonomy" id="363868"/>
    <lineage>
        <taxon>Bacteria</taxon>
        <taxon>Bacillati</taxon>
        <taxon>Actinomycetota</taxon>
        <taxon>Actinomycetes</taxon>
        <taxon>Propionibacteriales</taxon>
        <taxon>Nocardioidaceae</taxon>
        <taxon>Nocardioides</taxon>
    </lineage>
</organism>
<reference evidence="3" key="1">
    <citation type="journal article" date="2019" name="Int. J. Syst. Evol. Microbiol.">
        <title>The Global Catalogue of Microorganisms (GCM) 10K type strain sequencing project: providing services to taxonomists for standard genome sequencing and annotation.</title>
        <authorList>
            <consortium name="The Broad Institute Genomics Platform"/>
            <consortium name="The Broad Institute Genome Sequencing Center for Infectious Disease"/>
            <person name="Wu L."/>
            <person name="Ma J."/>
        </authorList>
    </citation>
    <scope>NUCLEOTIDE SEQUENCE [LARGE SCALE GENOMIC DNA]</scope>
    <source>
        <strain evidence="3">CCUG 52478</strain>
    </source>
</reference>
<protein>
    <recommendedName>
        <fullName evidence="4">Tetratricopeptide repeat protein</fullName>
    </recommendedName>
</protein>
<evidence type="ECO:0000313" key="3">
    <source>
        <dbReference type="Proteomes" id="UP001597229"/>
    </source>
</evidence>
<gene>
    <name evidence="2" type="ORF">ACFQ3F_01575</name>
</gene>
<evidence type="ECO:0000313" key="2">
    <source>
        <dbReference type="EMBL" id="MFD1246466.1"/>
    </source>
</evidence>
<keyword evidence="3" id="KW-1185">Reference proteome</keyword>
<feature type="region of interest" description="Disordered" evidence="1">
    <location>
        <begin position="141"/>
        <end position="228"/>
    </location>
</feature>
<dbReference type="InterPro" id="IPR011990">
    <property type="entry name" value="TPR-like_helical_dom_sf"/>
</dbReference>
<dbReference type="Gene3D" id="1.25.40.10">
    <property type="entry name" value="Tetratricopeptide repeat domain"/>
    <property type="match status" value="1"/>
</dbReference>
<dbReference type="EMBL" id="JBHTLX010000004">
    <property type="protein sequence ID" value="MFD1246466.1"/>
    <property type="molecule type" value="Genomic_DNA"/>
</dbReference>
<dbReference type="Proteomes" id="UP001597229">
    <property type="component" value="Unassembled WGS sequence"/>
</dbReference>
<sequence length="228" mass="25246">MSRTRRILLLAGLLPALLVAAYVIKVALMLHDNSVGRERFDLGDDDGAASSFASTRRLNLMESWIAPFDEGATWHSDGKYATAIRLYEEALRSVPKREECTVRINLALAHEAVGDAAAEAGAKESARESWQAGIDALAAGHCPTDAGRGKKQSSDAGAVDQRLRQKLKDNPPPPQDPQQPQDPKPQQPDQKPDPKRDRLDENNRRGQGERHDDQDLYQDHDLSKPDVW</sequence>
<proteinExistence type="predicted"/>
<accession>A0ABW3VTT1</accession>